<dbReference type="PANTHER" id="PTHR23028">
    <property type="entry name" value="ACETYLTRANSFERASE"/>
    <property type="match status" value="1"/>
</dbReference>
<feature type="transmembrane region" description="Helical" evidence="2">
    <location>
        <begin position="184"/>
        <end position="205"/>
    </location>
</feature>
<accession>A0A9W6I6B0</accession>
<evidence type="ECO:0000256" key="2">
    <source>
        <dbReference type="SAM" id="Phobius"/>
    </source>
</evidence>
<feature type="transmembrane region" description="Helical" evidence="2">
    <location>
        <begin position="264"/>
        <end position="286"/>
    </location>
</feature>
<dbReference type="GO" id="GO:0016020">
    <property type="term" value="C:membrane"/>
    <property type="evidence" value="ECO:0007669"/>
    <property type="project" value="TreeGrafter"/>
</dbReference>
<dbReference type="InterPro" id="IPR050879">
    <property type="entry name" value="Acyltransferase_3"/>
</dbReference>
<dbReference type="InterPro" id="IPR043968">
    <property type="entry name" value="SGNH"/>
</dbReference>
<feature type="transmembrane region" description="Helical" evidence="2">
    <location>
        <begin position="45"/>
        <end position="65"/>
    </location>
</feature>
<keyword evidence="2" id="KW-1133">Transmembrane helix</keyword>
<dbReference type="InterPro" id="IPR002656">
    <property type="entry name" value="Acyl_transf_3_dom"/>
</dbReference>
<reference evidence="5" key="2">
    <citation type="submission" date="2023-01" db="EMBL/GenBank/DDBJ databases">
        <authorList>
            <person name="Sun Q."/>
            <person name="Evtushenko L."/>
        </authorList>
    </citation>
    <scope>NUCLEOTIDE SEQUENCE</scope>
    <source>
        <strain evidence="5">VKM Ac-2007</strain>
    </source>
</reference>
<sequence>MDSRGVPAVIPRYRLGFRPDIEGLRAVAVLAVLAFHATVPGMAGGFVGVDVFFVISGFLITGLLLRDVSATGRFSLAEFYARRARRILPAAGVVLLATTAGAWLMLPPLRGGDIAADVVTAALYIANWRFVAGQTDYLAAERDPSPLLHYWSLAVEEQFYLLWAPLLLVLVLLARRLGRSPFPAIAVAIVTLTGLSFALSLWWTGVSAPLAYLSSPSRAWQFGVGALVALLMPYSSRPDGGEGRPDAGGSSDGTGQGRGRRPRFAVRVAQGALGLLGAAAVVWSIVRIGPSTPYPGTIALVPTLGTAAVILFRSPVSAALSSAPVRAIGRLSFSWYLWHWPVLVLAEAVLGAQPWPVRLALVLGSALPAVLTLKLVERPLRLSAVVSALPRRGLALGTSAMAVPLAAALLLNGGVVHGATATRATVTGTATDTATGTAGAPGTALRPTPAEARTDFPRSAGCEIELTATTSPPCLFGNPASKDRIVLIGDSHAGQWFAVAERIAVRRGWALEVLTKPGCPLPRLTVVDPRLGREYRECDTWREHALKRLAAQAPPRLVLVASLNAYSSDRAALTRAWDATLTPLSRLGAPLVYLRDTPLPGKDVPACLSGGPVADCAFPRRAALRPDPLAEQVRAGERPGVRLLDVVPLLCRETADTCPAALDGVVLYRDDAHITNTLAVRLAPRMEQDLEDLDLIPTVL</sequence>
<evidence type="ECO:0000313" key="6">
    <source>
        <dbReference type="Proteomes" id="UP001143474"/>
    </source>
</evidence>
<gene>
    <name evidence="5" type="ORF">GCM10017600_62800</name>
</gene>
<evidence type="ECO:0000259" key="3">
    <source>
        <dbReference type="Pfam" id="PF01757"/>
    </source>
</evidence>
<feature type="region of interest" description="Disordered" evidence="1">
    <location>
        <begin position="238"/>
        <end position="260"/>
    </location>
</feature>
<feature type="transmembrane region" description="Helical" evidence="2">
    <location>
        <begin position="159"/>
        <end position="177"/>
    </location>
</feature>
<dbReference type="AlphaFoldDB" id="A0A9W6I6B0"/>
<dbReference type="GO" id="GO:0009103">
    <property type="term" value="P:lipopolysaccharide biosynthetic process"/>
    <property type="evidence" value="ECO:0007669"/>
    <property type="project" value="TreeGrafter"/>
</dbReference>
<dbReference type="Proteomes" id="UP001143474">
    <property type="component" value="Unassembled WGS sequence"/>
</dbReference>
<feature type="domain" description="Acyltransferase 3" evidence="3">
    <location>
        <begin position="20"/>
        <end position="371"/>
    </location>
</feature>
<keyword evidence="5" id="KW-0012">Acyltransferase</keyword>
<dbReference type="GO" id="GO:0016747">
    <property type="term" value="F:acyltransferase activity, transferring groups other than amino-acyl groups"/>
    <property type="evidence" value="ECO:0007669"/>
    <property type="project" value="InterPro"/>
</dbReference>
<comment type="caution">
    <text evidence="5">The sequence shown here is derived from an EMBL/GenBank/DDBJ whole genome shotgun (WGS) entry which is preliminary data.</text>
</comment>
<keyword evidence="6" id="KW-1185">Reference proteome</keyword>
<proteinExistence type="predicted"/>
<keyword evidence="2" id="KW-0472">Membrane</keyword>
<keyword evidence="5" id="KW-0808">Transferase</keyword>
<protein>
    <submittedName>
        <fullName evidence="5">Acyltransferase</fullName>
    </submittedName>
</protein>
<name>A0A9W6I6B0_9ACTN</name>
<evidence type="ECO:0000259" key="4">
    <source>
        <dbReference type="Pfam" id="PF19040"/>
    </source>
</evidence>
<dbReference type="Pfam" id="PF01757">
    <property type="entry name" value="Acyl_transf_3"/>
    <property type="match status" value="1"/>
</dbReference>
<dbReference type="EMBL" id="BSEV01000019">
    <property type="protein sequence ID" value="GLK12870.1"/>
    <property type="molecule type" value="Genomic_DNA"/>
</dbReference>
<feature type="transmembrane region" description="Helical" evidence="2">
    <location>
        <begin position="21"/>
        <end position="39"/>
    </location>
</feature>
<feature type="transmembrane region" description="Helical" evidence="2">
    <location>
        <begin position="217"/>
        <end position="234"/>
    </location>
</feature>
<organism evidence="5 6">
    <name type="scientific">Streptosporangium carneum</name>
    <dbReference type="NCBI Taxonomy" id="47481"/>
    <lineage>
        <taxon>Bacteria</taxon>
        <taxon>Bacillati</taxon>
        <taxon>Actinomycetota</taxon>
        <taxon>Actinomycetes</taxon>
        <taxon>Streptosporangiales</taxon>
        <taxon>Streptosporangiaceae</taxon>
        <taxon>Streptosporangium</taxon>
    </lineage>
</organism>
<dbReference type="Pfam" id="PF19040">
    <property type="entry name" value="SGNH"/>
    <property type="match status" value="1"/>
</dbReference>
<feature type="domain" description="SGNH" evidence="4">
    <location>
        <begin position="471"/>
        <end position="688"/>
    </location>
</feature>
<feature type="transmembrane region" description="Helical" evidence="2">
    <location>
        <begin position="86"/>
        <end position="106"/>
    </location>
</feature>
<evidence type="ECO:0000313" key="5">
    <source>
        <dbReference type="EMBL" id="GLK12870.1"/>
    </source>
</evidence>
<evidence type="ECO:0000256" key="1">
    <source>
        <dbReference type="SAM" id="MobiDB-lite"/>
    </source>
</evidence>
<reference evidence="5" key="1">
    <citation type="journal article" date="2014" name="Int. J. Syst. Evol. Microbiol.">
        <title>Complete genome sequence of Corynebacterium casei LMG S-19264T (=DSM 44701T), isolated from a smear-ripened cheese.</title>
        <authorList>
            <consortium name="US DOE Joint Genome Institute (JGI-PGF)"/>
            <person name="Walter F."/>
            <person name="Albersmeier A."/>
            <person name="Kalinowski J."/>
            <person name="Ruckert C."/>
        </authorList>
    </citation>
    <scope>NUCLEOTIDE SEQUENCE</scope>
    <source>
        <strain evidence="5">VKM Ac-2007</strain>
    </source>
</reference>
<dbReference type="PANTHER" id="PTHR23028:SF53">
    <property type="entry name" value="ACYL_TRANSF_3 DOMAIN-CONTAINING PROTEIN"/>
    <property type="match status" value="1"/>
</dbReference>
<keyword evidence="2" id="KW-0812">Transmembrane</keyword>